<organism evidence="1 2">
    <name type="scientific">Heterotrigona itama</name>
    <dbReference type="NCBI Taxonomy" id="395501"/>
    <lineage>
        <taxon>Eukaryota</taxon>
        <taxon>Metazoa</taxon>
        <taxon>Ecdysozoa</taxon>
        <taxon>Arthropoda</taxon>
        <taxon>Hexapoda</taxon>
        <taxon>Insecta</taxon>
        <taxon>Pterygota</taxon>
        <taxon>Neoptera</taxon>
        <taxon>Endopterygota</taxon>
        <taxon>Hymenoptera</taxon>
        <taxon>Apocrita</taxon>
        <taxon>Aculeata</taxon>
        <taxon>Apoidea</taxon>
        <taxon>Anthophila</taxon>
        <taxon>Apidae</taxon>
        <taxon>Heterotrigona</taxon>
    </lineage>
</organism>
<keyword evidence="2" id="KW-1185">Reference proteome</keyword>
<comment type="caution">
    <text evidence="1">The sequence shown here is derived from an EMBL/GenBank/DDBJ whole genome shotgun (WGS) entry which is preliminary data.</text>
</comment>
<dbReference type="Proteomes" id="UP000752696">
    <property type="component" value="Unassembled WGS sequence"/>
</dbReference>
<sequence length="84" mass="9643">MDTDLKGIPFGCLQSYYLPLSSQRFFYNQLHFNTSTTTFPQQTQFVALSNLNLSTVVQTFRQYLSAKKVSLLLDCPLKTVELLE</sequence>
<proteinExistence type="predicted"/>
<feature type="non-terminal residue" evidence="1">
    <location>
        <position position="84"/>
    </location>
</feature>
<protein>
    <submittedName>
        <fullName evidence="1">Uncharacterized protein</fullName>
    </submittedName>
</protein>
<evidence type="ECO:0000313" key="1">
    <source>
        <dbReference type="EMBL" id="CAD1468982.1"/>
    </source>
</evidence>
<dbReference type="EMBL" id="CAJDYZ010001591">
    <property type="protein sequence ID" value="CAD1468982.1"/>
    <property type="molecule type" value="Genomic_DNA"/>
</dbReference>
<dbReference type="AlphaFoldDB" id="A0A6V7GXB1"/>
<gene>
    <name evidence="1" type="ORF">MHI_LOCUS89211</name>
</gene>
<evidence type="ECO:0000313" key="2">
    <source>
        <dbReference type="Proteomes" id="UP000752696"/>
    </source>
</evidence>
<name>A0A6V7GXB1_9HYME</name>
<accession>A0A6V7GXB1</accession>
<reference evidence="1" key="1">
    <citation type="submission" date="2020-07" db="EMBL/GenBank/DDBJ databases">
        <authorList>
            <person name="Nazaruddin N."/>
        </authorList>
    </citation>
    <scope>NUCLEOTIDE SEQUENCE</scope>
</reference>